<evidence type="ECO:0000259" key="5">
    <source>
        <dbReference type="Pfam" id="PF00593"/>
    </source>
</evidence>
<accession>A0ABY6NUD3</accession>
<keyword evidence="3" id="KW-0798">TonB box</keyword>
<dbReference type="InterPro" id="IPR012910">
    <property type="entry name" value="Plug_dom"/>
</dbReference>
<dbReference type="PANTHER" id="PTHR30069:SF29">
    <property type="entry name" value="HEMOGLOBIN AND HEMOGLOBIN-HAPTOGLOBIN-BINDING PROTEIN 1-RELATED"/>
    <property type="match status" value="1"/>
</dbReference>
<keyword evidence="2" id="KW-1134">Transmembrane beta strand</keyword>
<dbReference type="InterPro" id="IPR000531">
    <property type="entry name" value="Beta-barrel_TonB"/>
</dbReference>
<dbReference type="InterPro" id="IPR023997">
    <property type="entry name" value="TonB-dep_OMP_SusC/RagA_CS"/>
</dbReference>
<gene>
    <name evidence="7" type="ORF">JRG66_06605</name>
</gene>
<dbReference type="NCBIfam" id="TIGR04056">
    <property type="entry name" value="OMP_RagA_SusC"/>
    <property type="match status" value="1"/>
</dbReference>
<keyword evidence="7" id="KW-0675">Receptor</keyword>
<comment type="similarity">
    <text evidence="2 3">Belongs to the TonB-dependent receptor family.</text>
</comment>
<dbReference type="Pfam" id="PF00593">
    <property type="entry name" value="TonB_dep_Rec_b-barrel"/>
    <property type="match status" value="1"/>
</dbReference>
<evidence type="ECO:0000313" key="7">
    <source>
        <dbReference type="EMBL" id="UZH56524.1"/>
    </source>
</evidence>
<reference evidence="7" key="1">
    <citation type="submission" date="2021-02" db="EMBL/GenBank/DDBJ databases">
        <title>Salinimicrobium sp. nov. isolated from seawater in Tongyeong, Republic of Korea.</title>
        <authorList>
            <person name="Lee S.-J."/>
        </authorList>
    </citation>
    <scope>NUCLEOTIDE SEQUENCE</scope>
    <source>
        <strain evidence="7">HN-2-9-2</strain>
    </source>
</reference>
<dbReference type="InterPro" id="IPR039426">
    <property type="entry name" value="TonB-dep_rcpt-like"/>
</dbReference>
<proteinExistence type="inferred from homology"/>
<evidence type="ECO:0000256" key="3">
    <source>
        <dbReference type="RuleBase" id="RU003357"/>
    </source>
</evidence>
<keyword evidence="2 3" id="KW-0472">Membrane</keyword>
<keyword evidence="2" id="KW-0998">Cell outer membrane</keyword>
<evidence type="ECO:0000256" key="2">
    <source>
        <dbReference type="PROSITE-ProRule" id="PRU01360"/>
    </source>
</evidence>
<organism evidence="7 8">
    <name type="scientific">Salinimicrobium tongyeongense</name>
    <dbReference type="NCBI Taxonomy" id="2809707"/>
    <lineage>
        <taxon>Bacteria</taxon>
        <taxon>Pseudomonadati</taxon>
        <taxon>Bacteroidota</taxon>
        <taxon>Flavobacteriia</taxon>
        <taxon>Flavobacteriales</taxon>
        <taxon>Flavobacteriaceae</taxon>
        <taxon>Salinimicrobium</taxon>
    </lineage>
</organism>
<comment type="subcellular location">
    <subcellularLocation>
        <location evidence="2">Cell outer membrane</location>
        <topology evidence="2">Multi-pass membrane protein</topology>
    </subcellularLocation>
</comment>
<keyword evidence="2" id="KW-0813">Transport</keyword>
<dbReference type="PANTHER" id="PTHR30069">
    <property type="entry name" value="TONB-DEPENDENT OUTER MEMBRANE RECEPTOR"/>
    <property type="match status" value="1"/>
</dbReference>
<evidence type="ECO:0000259" key="6">
    <source>
        <dbReference type="Pfam" id="PF07715"/>
    </source>
</evidence>
<dbReference type="Gene3D" id="2.60.40.1120">
    <property type="entry name" value="Carboxypeptidase-like, regulatory domain"/>
    <property type="match status" value="1"/>
</dbReference>
<dbReference type="Pfam" id="PF13715">
    <property type="entry name" value="CarbopepD_reg_2"/>
    <property type="match status" value="1"/>
</dbReference>
<evidence type="ECO:0000313" key="8">
    <source>
        <dbReference type="Proteomes" id="UP001163981"/>
    </source>
</evidence>
<feature type="domain" description="TonB-dependent receptor-like beta-barrel" evidence="5">
    <location>
        <begin position="409"/>
        <end position="978"/>
    </location>
</feature>
<dbReference type="Gene3D" id="2.170.130.10">
    <property type="entry name" value="TonB-dependent receptor, plug domain"/>
    <property type="match status" value="1"/>
</dbReference>
<feature type="chain" id="PRO_5045897405" evidence="4">
    <location>
        <begin position="21"/>
        <end position="1035"/>
    </location>
</feature>
<keyword evidence="1 4" id="KW-0732">Signal</keyword>
<dbReference type="SUPFAM" id="SSF49464">
    <property type="entry name" value="Carboxypeptidase regulatory domain-like"/>
    <property type="match status" value="1"/>
</dbReference>
<feature type="domain" description="TonB-dependent receptor plug" evidence="6">
    <location>
        <begin position="116"/>
        <end position="220"/>
    </location>
</feature>
<dbReference type="RefSeq" id="WP_265165091.1">
    <property type="nucleotide sequence ID" value="NZ_CP069620.1"/>
</dbReference>
<keyword evidence="2" id="KW-0812">Transmembrane</keyword>
<keyword evidence="8" id="KW-1185">Reference proteome</keyword>
<dbReference type="Pfam" id="PF07715">
    <property type="entry name" value="Plug"/>
    <property type="match status" value="1"/>
</dbReference>
<sequence>MKIKNYLVMLFLFVVSTALAQTEQITGTVVDGDGIPLPGANVIIKGTTTGTLTDFDGKFAIEAATGDVLVFSYMGYETVETVVDDQEELMITLTPDAASLDEVVVVGYGTQKRSVVTGAISSVNASDLETMPINTVGEALQGRTSGLTVAAASGQPGSGATIRVRGITTLNNNNPLWIVDGVVVDDGGIGYLNQSDIASIEVLKDAASQAIYGARAASGVILITTKSGKAGRIRVNYNTYLGFSEPAERIDMTNATQYAALRNEASVNDGEGVVFNDLSALGKGTDWQDVIFNDSAFRQNHELSISGGNDVSTFYFSFGYLEEEGIVATDISNYERTNLRLNSTHEVTPWLTFGENFGYSRNKSIGIGNTNSEYGGPLSSAINLDPLTPVIVTDPDRLSQFPYNQDLPFLRDANGNPYGISQQVAQEIINPLAYIQTRLGNFGYSDNFVGNAFVEAEPIEGLVFRSNLGVKLSYWGDESFTPINYLNASFSTAETSFTRSSNNKLDYNLENTLSYSDEIDQHNFTILLGQGAYKENEAKGLSVTKFGIPVDNFDDASLNFDVPENKVVANGYENVPHKVSSLFARLNYNYAEKYLFSGIVRRDGSSRFGANNKYGVFPSGSIGWVVSRENFWGGNNPVGFFKLRGSYGVVGNDNVGDLAYLSTIGSGRNYAFGDQLGSYDVGYSPDAPANPDLKWEETSQLNIGFESRFLNGFSLEVDWYKKETTDILLYPRIPAFAGVIGNPARNVGDMENTGVEVNFGYSLNKEDYGININTNASYLHNEVTYLGDGQEYLDGGVAFQSSTFPITRTAVGEAVNSFYGFKTLGVFQTQEEINNYTNANGDLIQPNAVPGDFRWQDSDGSGSIGEEDRVFIGDPTPDWSYGITLSGYYKNFDFTIFGQGVAGNQIFQGLRRLDIANANYPAKAMERWTGPGTSNSYPRMTNDDPNNNYSNPSDFYLEDGDYFRIKTAQIGYNLPESLLSSVGFEKVRVYVMSENLLTFTKYTGFDPEIGGGVLSIDRGIYPQARSFMLGASLGF</sequence>
<dbReference type="EMBL" id="CP069620">
    <property type="protein sequence ID" value="UZH56524.1"/>
    <property type="molecule type" value="Genomic_DNA"/>
</dbReference>
<dbReference type="InterPro" id="IPR008969">
    <property type="entry name" value="CarboxyPept-like_regulatory"/>
</dbReference>
<dbReference type="PROSITE" id="PS52016">
    <property type="entry name" value="TONB_DEPENDENT_REC_3"/>
    <property type="match status" value="1"/>
</dbReference>
<evidence type="ECO:0000256" key="1">
    <source>
        <dbReference type="ARBA" id="ARBA00022729"/>
    </source>
</evidence>
<feature type="signal peptide" evidence="4">
    <location>
        <begin position="1"/>
        <end position="20"/>
    </location>
</feature>
<dbReference type="Proteomes" id="UP001163981">
    <property type="component" value="Chromosome"/>
</dbReference>
<dbReference type="NCBIfam" id="TIGR04057">
    <property type="entry name" value="SusC_RagA_signa"/>
    <property type="match status" value="1"/>
</dbReference>
<name>A0ABY6NUD3_9FLAO</name>
<dbReference type="InterPro" id="IPR023996">
    <property type="entry name" value="TonB-dep_OMP_SusC/RagA"/>
</dbReference>
<dbReference type="SUPFAM" id="SSF56935">
    <property type="entry name" value="Porins"/>
    <property type="match status" value="1"/>
</dbReference>
<evidence type="ECO:0000256" key="4">
    <source>
        <dbReference type="SAM" id="SignalP"/>
    </source>
</evidence>
<dbReference type="InterPro" id="IPR037066">
    <property type="entry name" value="Plug_dom_sf"/>
</dbReference>
<protein>
    <submittedName>
        <fullName evidence="7">TonB-dependent receptor</fullName>
    </submittedName>
</protein>